<dbReference type="PANTHER" id="PTHR46766">
    <property type="entry name" value="GLUTAMINE-RICH PROTEIN 2"/>
    <property type="match status" value="1"/>
</dbReference>
<accession>A0A1X0DRN4</accession>
<dbReference type="Proteomes" id="UP000192566">
    <property type="component" value="Unassembled WGS sequence"/>
</dbReference>
<dbReference type="SUPFAM" id="SSF140459">
    <property type="entry name" value="PE/PPE dimer-like"/>
    <property type="match status" value="1"/>
</dbReference>
<dbReference type="FunFam" id="1.20.1260.20:FF:000001">
    <property type="entry name" value="PPE family protein PPE41"/>
    <property type="match status" value="1"/>
</dbReference>
<evidence type="ECO:0000259" key="3">
    <source>
        <dbReference type="Pfam" id="PF12484"/>
    </source>
</evidence>
<evidence type="ECO:0000313" key="5">
    <source>
        <dbReference type="Proteomes" id="UP000192566"/>
    </source>
</evidence>
<comment type="caution">
    <text evidence="4">The sequence shown here is derived from an EMBL/GenBank/DDBJ whole genome shotgun (WGS) entry which is preliminary data.</text>
</comment>
<comment type="similarity">
    <text evidence="1">Belongs to the mycobacterial PPE family.</text>
</comment>
<dbReference type="Pfam" id="PF12484">
    <property type="entry name" value="PPE-SVP"/>
    <property type="match status" value="1"/>
</dbReference>
<dbReference type="InterPro" id="IPR022171">
    <property type="entry name" value="PPE_C"/>
</dbReference>
<dbReference type="GO" id="GO:0052572">
    <property type="term" value="P:response to host immune response"/>
    <property type="evidence" value="ECO:0007669"/>
    <property type="project" value="TreeGrafter"/>
</dbReference>
<dbReference type="EMBL" id="MVHR01000007">
    <property type="protein sequence ID" value="ORA74998.1"/>
    <property type="molecule type" value="Genomic_DNA"/>
</dbReference>
<feature type="domain" description="PPE family C-terminal" evidence="3">
    <location>
        <begin position="305"/>
        <end position="380"/>
    </location>
</feature>
<reference evidence="4 5" key="1">
    <citation type="submission" date="2017-02" db="EMBL/GenBank/DDBJ databases">
        <title>The new phylogeny of genus Mycobacterium.</title>
        <authorList>
            <person name="Tortoli E."/>
            <person name="Trovato A."/>
            <person name="Cirillo D.M."/>
        </authorList>
    </citation>
    <scope>NUCLEOTIDE SEQUENCE [LARGE SCALE GENOMIC DNA]</scope>
    <source>
        <strain evidence="4 5">DSM 44471</strain>
    </source>
</reference>
<dbReference type="STRING" id="53376.BST25_07370"/>
<dbReference type="Pfam" id="PF00823">
    <property type="entry name" value="PPE"/>
    <property type="match status" value="1"/>
</dbReference>
<protein>
    <submittedName>
        <fullName evidence="4">Ribulose phosphate epimerase</fullName>
    </submittedName>
</protein>
<evidence type="ECO:0000256" key="1">
    <source>
        <dbReference type="ARBA" id="ARBA00010652"/>
    </source>
</evidence>
<dbReference type="RefSeq" id="WP_083073416.1">
    <property type="nucleotide sequence ID" value="NZ_AP022615.1"/>
</dbReference>
<dbReference type="Gene3D" id="1.20.1260.20">
    <property type="entry name" value="PPE superfamily"/>
    <property type="match status" value="1"/>
</dbReference>
<evidence type="ECO:0000259" key="2">
    <source>
        <dbReference type="Pfam" id="PF00823"/>
    </source>
</evidence>
<gene>
    <name evidence="4" type="ORF">BST25_07370</name>
</gene>
<dbReference type="PANTHER" id="PTHR46766:SF1">
    <property type="entry name" value="GLUTAMINE-RICH PROTEIN 2"/>
    <property type="match status" value="1"/>
</dbReference>
<evidence type="ECO:0000313" key="4">
    <source>
        <dbReference type="EMBL" id="ORA74998.1"/>
    </source>
</evidence>
<name>A0A1X0DRN4_MYCHE</name>
<proteinExistence type="inferred from homology"/>
<dbReference type="AlphaFoldDB" id="A0A1X0DRN4"/>
<dbReference type="InterPro" id="IPR000030">
    <property type="entry name" value="PPE_dom"/>
</dbReference>
<dbReference type="OrthoDB" id="4753903at2"/>
<sequence>MDFGMLPPEINSGRMYTGPGSGPMLAAASAWDDVAAELHLTAASYASVVSGLTVSWRGAAAATMAAAAAPYTAWISATAGRAERTADQARAAAAAYETAFAATVPPAVIGANRMQLQALIATNFFGQNTPAIMATQAEYIEMWAQDVAAMYGYAGSSATAARVAPFVSPPQAANPVGTAGQAAAVAQAVGAAADGQAQTLPQLTSVVPALLQSLAAPTASADPSAPASLASSLNTILGFSTGPVSPLSYFTVAGVPQLLGVQCYLLPQAGANLAAAAGKATALSAGGGALVAAGSQGVQLGSAVSASIGRAGLVGGLTVPQGWAMAAPAVKPVAAVWAESGPSAAAAAAATQGEGPLLGGMALSSLAGRAMAGTGGGAARSAGAGAAGEASGPVNIFIVPGGAQ</sequence>
<feature type="domain" description="PPE" evidence="2">
    <location>
        <begin position="2"/>
        <end position="163"/>
    </location>
</feature>
<organism evidence="4 5">
    <name type="scientific">Mycobacterium heidelbergense</name>
    <dbReference type="NCBI Taxonomy" id="53376"/>
    <lineage>
        <taxon>Bacteria</taxon>
        <taxon>Bacillati</taxon>
        <taxon>Actinomycetota</taxon>
        <taxon>Actinomycetes</taxon>
        <taxon>Mycobacteriales</taxon>
        <taxon>Mycobacteriaceae</taxon>
        <taxon>Mycobacterium</taxon>
        <taxon>Mycobacterium simiae complex</taxon>
    </lineage>
</organism>
<keyword evidence="5" id="KW-1185">Reference proteome</keyword>
<dbReference type="InterPro" id="IPR038332">
    <property type="entry name" value="PPE_sf"/>
</dbReference>